<evidence type="ECO:0000313" key="4">
    <source>
        <dbReference type="EMBL" id="KAH8028204.1"/>
    </source>
</evidence>
<dbReference type="SUPFAM" id="SSF53187">
    <property type="entry name" value="Zn-dependent exopeptidases"/>
    <property type="match status" value="1"/>
</dbReference>
<keyword evidence="5" id="KW-1185">Reference proteome</keyword>
<name>A0A9J6E1L6_RHIMP</name>
<evidence type="ECO:0000256" key="1">
    <source>
        <dbReference type="ARBA" id="ARBA00005634"/>
    </source>
</evidence>
<dbReference type="SUPFAM" id="SSF47672">
    <property type="entry name" value="Transferrin receptor-like dimerisation domain"/>
    <property type="match status" value="1"/>
</dbReference>
<comment type="similarity">
    <text evidence="1">Belongs to the peptidase M28 family. M28B subfamily.</text>
</comment>
<evidence type="ECO:0000259" key="3">
    <source>
        <dbReference type="Pfam" id="PF04389"/>
    </source>
</evidence>
<reference evidence="4" key="1">
    <citation type="journal article" date="2020" name="Cell">
        <title>Large-Scale Comparative Analyses of Tick Genomes Elucidate Their Genetic Diversity and Vector Capacities.</title>
        <authorList>
            <consortium name="Tick Genome and Microbiome Consortium (TIGMIC)"/>
            <person name="Jia N."/>
            <person name="Wang J."/>
            <person name="Shi W."/>
            <person name="Du L."/>
            <person name="Sun Y."/>
            <person name="Zhan W."/>
            <person name="Jiang J.F."/>
            <person name="Wang Q."/>
            <person name="Zhang B."/>
            <person name="Ji P."/>
            <person name="Bell-Sakyi L."/>
            <person name="Cui X.M."/>
            <person name="Yuan T.T."/>
            <person name="Jiang B.G."/>
            <person name="Yang W.F."/>
            <person name="Lam T.T."/>
            <person name="Chang Q.C."/>
            <person name="Ding S.J."/>
            <person name="Wang X.J."/>
            <person name="Zhu J.G."/>
            <person name="Ruan X.D."/>
            <person name="Zhao L."/>
            <person name="Wei J.T."/>
            <person name="Ye R.Z."/>
            <person name="Que T.C."/>
            <person name="Du C.H."/>
            <person name="Zhou Y.H."/>
            <person name="Cheng J.X."/>
            <person name="Dai P.F."/>
            <person name="Guo W.B."/>
            <person name="Han X.H."/>
            <person name="Huang E.J."/>
            <person name="Li L.F."/>
            <person name="Wei W."/>
            <person name="Gao Y.C."/>
            <person name="Liu J.Z."/>
            <person name="Shao H.Z."/>
            <person name="Wang X."/>
            <person name="Wang C.C."/>
            <person name="Yang T.C."/>
            <person name="Huo Q.B."/>
            <person name="Li W."/>
            <person name="Chen H.Y."/>
            <person name="Chen S.E."/>
            <person name="Zhou L.G."/>
            <person name="Ni X.B."/>
            <person name="Tian J.H."/>
            <person name="Sheng Y."/>
            <person name="Liu T."/>
            <person name="Pan Y.S."/>
            <person name="Xia L.Y."/>
            <person name="Li J."/>
            <person name="Zhao F."/>
            <person name="Cao W.C."/>
        </authorList>
    </citation>
    <scope>NUCLEOTIDE SEQUENCE</scope>
    <source>
        <strain evidence="4">Rmic-2018</strain>
    </source>
</reference>
<dbReference type="AlphaFoldDB" id="A0A9J6E1L6"/>
<dbReference type="VEuPathDB" id="VectorBase:LOC119166833"/>
<dbReference type="InterPro" id="IPR039373">
    <property type="entry name" value="Peptidase_M28B"/>
</dbReference>
<dbReference type="Proteomes" id="UP000821866">
    <property type="component" value="Chromosome 4"/>
</dbReference>
<feature type="compositionally biased region" description="Low complexity" evidence="2">
    <location>
        <begin position="13"/>
        <end position="28"/>
    </location>
</feature>
<evidence type="ECO:0000313" key="5">
    <source>
        <dbReference type="Proteomes" id="UP000821866"/>
    </source>
</evidence>
<feature type="domain" description="Peptidase M28" evidence="3">
    <location>
        <begin position="333"/>
        <end position="537"/>
    </location>
</feature>
<dbReference type="SUPFAM" id="SSF52025">
    <property type="entry name" value="PA domain"/>
    <property type="match status" value="1"/>
</dbReference>
<dbReference type="FunFam" id="3.40.630.10:FF:000101">
    <property type="entry name" value="N-acetylated alpha-linked acidic dipeptidase like 1"/>
    <property type="match status" value="1"/>
</dbReference>
<dbReference type="EMBL" id="JABSTU010000006">
    <property type="protein sequence ID" value="KAH8028204.1"/>
    <property type="molecule type" value="Genomic_DNA"/>
</dbReference>
<dbReference type="InterPro" id="IPR007484">
    <property type="entry name" value="Peptidase_M28"/>
</dbReference>
<evidence type="ECO:0000256" key="2">
    <source>
        <dbReference type="SAM" id="MobiDB-lite"/>
    </source>
</evidence>
<proteinExistence type="inferred from homology"/>
<gene>
    <name evidence="4" type="ORF">HPB51_014159</name>
</gene>
<feature type="region of interest" description="Disordered" evidence="2">
    <location>
        <begin position="13"/>
        <end position="40"/>
    </location>
</feature>
<accession>A0A9J6E1L6</accession>
<dbReference type="Gene3D" id="3.40.630.10">
    <property type="entry name" value="Zn peptidases"/>
    <property type="match status" value="1"/>
</dbReference>
<dbReference type="Pfam" id="PF04389">
    <property type="entry name" value="Peptidase_M28"/>
    <property type="match status" value="1"/>
</dbReference>
<reference evidence="4" key="2">
    <citation type="submission" date="2021-09" db="EMBL/GenBank/DDBJ databases">
        <authorList>
            <person name="Jia N."/>
            <person name="Wang J."/>
            <person name="Shi W."/>
            <person name="Du L."/>
            <person name="Sun Y."/>
            <person name="Zhan W."/>
            <person name="Jiang J."/>
            <person name="Wang Q."/>
            <person name="Zhang B."/>
            <person name="Ji P."/>
            <person name="Sakyi L.B."/>
            <person name="Cui X."/>
            <person name="Yuan T."/>
            <person name="Jiang B."/>
            <person name="Yang W."/>
            <person name="Lam T.T.-Y."/>
            <person name="Chang Q."/>
            <person name="Ding S."/>
            <person name="Wang X."/>
            <person name="Zhu J."/>
            <person name="Ruan X."/>
            <person name="Zhao L."/>
            <person name="Wei J."/>
            <person name="Que T."/>
            <person name="Du C."/>
            <person name="Cheng J."/>
            <person name="Dai P."/>
            <person name="Han X."/>
            <person name="Huang E."/>
            <person name="Gao Y."/>
            <person name="Liu J."/>
            <person name="Shao H."/>
            <person name="Ye R."/>
            <person name="Li L."/>
            <person name="Wei W."/>
            <person name="Wang X."/>
            <person name="Wang C."/>
            <person name="Huo Q."/>
            <person name="Li W."/>
            <person name="Guo W."/>
            <person name="Chen H."/>
            <person name="Chen S."/>
            <person name="Zhou L."/>
            <person name="Zhou L."/>
            <person name="Ni X."/>
            <person name="Tian J."/>
            <person name="Zhou Y."/>
            <person name="Sheng Y."/>
            <person name="Liu T."/>
            <person name="Pan Y."/>
            <person name="Xia L."/>
            <person name="Li J."/>
            <person name="Zhao F."/>
            <person name="Cao W."/>
        </authorList>
    </citation>
    <scope>NUCLEOTIDE SEQUENCE</scope>
    <source>
        <strain evidence="4">Rmic-2018</strain>
        <tissue evidence="4">Larvae</tissue>
    </source>
</reference>
<protein>
    <recommendedName>
        <fullName evidence="3">Peptidase M28 domain-containing protein</fullName>
    </recommendedName>
</protein>
<dbReference type="GO" id="GO:0004180">
    <property type="term" value="F:carboxypeptidase activity"/>
    <property type="evidence" value="ECO:0007669"/>
    <property type="project" value="TreeGrafter"/>
</dbReference>
<organism evidence="4 5">
    <name type="scientific">Rhipicephalus microplus</name>
    <name type="common">Cattle tick</name>
    <name type="synonym">Boophilus microplus</name>
    <dbReference type="NCBI Taxonomy" id="6941"/>
    <lineage>
        <taxon>Eukaryota</taxon>
        <taxon>Metazoa</taxon>
        <taxon>Ecdysozoa</taxon>
        <taxon>Arthropoda</taxon>
        <taxon>Chelicerata</taxon>
        <taxon>Arachnida</taxon>
        <taxon>Acari</taxon>
        <taxon>Parasitiformes</taxon>
        <taxon>Ixodida</taxon>
        <taxon>Ixodoidea</taxon>
        <taxon>Ixodidae</taxon>
        <taxon>Rhipicephalinae</taxon>
        <taxon>Rhipicephalus</taxon>
        <taxon>Boophilus</taxon>
    </lineage>
</organism>
<dbReference type="InterPro" id="IPR036757">
    <property type="entry name" value="TFR-like_dimer_dom_sf"/>
</dbReference>
<dbReference type="Gene3D" id="1.20.930.40">
    <property type="entry name" value="Transferrin receptor-like, dimerisation domain"/>
    <property type="match status" value="1"/>
</dbReference>
<dbReference type="PANTHER" id="PTHR10404:SF46">
    <property type="entry name" value="VACUOLAR PROTEIN SORTING-ASSOCIATED PROTEIN 70"/>
    <property type="match status" value="1"/>
</dbReference>
<dbReference type="PANTHER" id="PTHR10404">
    <property type="entry name" value="N-ACETYLATED-ALPHA-LINKED ACIDIC DIPEPTIDASE"/>
    <property type="match status" value="1"/>
</dbReference>
<comment type="caution">
    <text evidence="4">The sequence shown here is derived from an EMBL/GenBank/DDBJ whole genome shotgun (WGS) entry which is preliminary data.</text>
</comment>
<dbReference type="Gene3D" id="3.50.30.30">
    <property type="match status" value="1"/>
</dbReference>
<sequence length="653" mass="72610">MGLVIPGTSVWQQTTVTSSGGPTTTSKSLAPPTAHTKPADKGTELARILANVSRSYLRRTLRFLSEKPHLSGTKYSEETIVDFIADEFRKNGLDTVEKVPYRVLHQYPDPNNPNKVQLVDANGKVLEEAKLIEDPVPGDNVDGLVPGYLSYARPGTVEADVVYIGSGTHGDVDMLEANGIFVKGRICLARYGGGHRGGKVTVCQERGGVGTIIFLEPSLPNAKEFYPKSTLVDGSALQRGALYTFADVETPGYPSVDGVYRDINSSELPKIPALTVNYNFAKKVLDQMQGKVVNLSGGARPAGPIKDGRKLRLTVNSKWARPVVYDIIGTVRGRLEPETECLRADRYSITGAHHDAWVYGTIDPSSSTANILELSRLLGHHLKRGWRPRRTVVLAIWAAEETAIAGSGEWVEEKLLRLNRGGVGYVNVDNCVSGIMFFAYASPVLKNFLVDTTKLVPFNDTKTLHDYWYNYEHEYERKHKGTTGKTELKVYLTHGGMDNSAFNFVAGVPSAIFTFRPDKNVFKLGSYPAYHTAFETIRLFETLIDPTYHFMETCTRFNGMLTLMLADAEILPYDFRNVAQEISKSVAKLSLYRKQLDTYDAPMDWLLEEVDLYGKAAVRWHEWLANATLGEDDRRRVNDRMVLVERALLSQAA</sequence>
<dbReference type="InterPro" id="IPR046450">
    <property type="entry name" value="PA_dom_sf"/>
</dbReference>